<evidence type="ECO:0000256" key="7">
    <source>
        <dbReference type="SAM" id="Phobius"/>
    </source>
</evidence>
<dbReference type="InterPro" id="IPR004331">
    <property type="entry name" value="SPX_dom"/>
</dbReference>
<dbReference type="PROSITE" id="PS51382">
    <property type="entry name" value="SPX"/>
    <property type="match status" value="1"/>
</dbReference>
<feature type="compositionally biased region" description="Acidic residues" evidence="6">
    <location>
        <begin position="252"/>
        <end position="262"/>
    </location>
</feature>
<organism evidence="10 11">
    <name type="scientific">Australozyma saopauloensis</name>
    <dbReference type="NCBI Taxonomy" id="291208"/>
    <lineage>
        <taxon>Eukaryota</taxon>
        <taxon>Fungi</taxon>
        <taxon>Dikarya</taxon>
        <taxon>Ascomycota</taxon>
        <taxon>Saccharomycotina</taxon>
        <taxon>Pichiomycetes</taxon>
        <taxon>Metschnikowiaceae</taxon>
        <taxon>Australozyma</taxon>
    </lineage>
</organism>
<keyword evidence="5 7" id="KW-0472">Membrane</keyword>
<evidence type="ECO:0000256" key="5">
    <source>
        <dbReference type="ARBA" id="ARBA00023136"/>
    </source>
</evidence>
<dbReference type="GO" id="GO:0006817">
    <property type="term" value="P:phosphate ion transport"/>
    <property type="evidence" value="ECO:0007669"/>
    <property type="project" value="TreeGrafter"/>
</dbReference>
<protein>
    <submittedName>
        <fullName evidence="10">Uncharacterized protein</fullName>
    </submittedName>
</protein>
<feature type="transmembrane region" description="Helical" evidence="7">
    <location>
        <begin position="575"/>
        <end position="599"/>
    </location>
</feature>
<feature type="domain" description="SPX" evidence="9">
    <location>
        <begin position="1"/>
        <end position="353"/>
    </location>
</feature>
<evidence type="ECO:0000259" key="9">
    <source>
        <dbReference type="PROSITE" id="PS51382"/>
    </source>
</evidence>
<dbReference type="Pfam" id="PF03124">
    <property type="entry name" value="EXS"/>
    <property type="match status" value="1"/>
</dbReference>
<feature type="transmembrane region" description="Helical" evidence="7">
    <location>
        <begin position="727"/>
        <end position="749"/>
    </location>
</feature>
<keyword evidence="3 7" id="KW-0812">Transmembrane</keyword>
<dbReference type="Proteomes" id="UP001338582">
    <property type="component" value="Chromosome 1"/>
</dbReference>
<dbReference type="GeneID" id="88171984"/>
<feature type="transmembrane region" description="Helical" evidence="7">
    <location>
        <begin position="620"/>
        <end position="638"/>
    </location>
</feature>
<dbReference type="PROSITE" id="PS51380">
    <property type="entry name" value="EXS"/>
    <property type="match status" value="1"/>
</dbReference>
<dbReference type="GO" id="GO:0016036">
    <property type="term" value="P:cellular response to phosphate starvation"/>
    <property type="evidence" value="ECO:0007669"/>
    <property type="project" value="TreeGrafter"/>
</dbReference>
<evidence type="ECO:0000256" key="4">
    <source>
        <dbReference type="ARBA" id="ARBA00022989"/>
    </source>
</evidence>
<feature type="domain" description="EXS" evidence="8">
    <location>
        <begin position="616"/>
        <end position="810"/>
    </location>
</feature>
<dbReference type="GO" id="GO:0000822">
    <property type="term" value="F:inositol hexakisphosphate binding"/>
    <property type="evidence" value="ECO:0007669"/>
    <property type="project" value="TreeGrafter"/>
</dbReference>
<comment type="similarity">
    <text evidence="2">Belongs to the SYG1 (TC 2.A.94) family.</text>
</comment>
<feature type="transmembrane region" description="Helical" evidence="7">
    <location>
        <begin position="527"/>
        <end position="546"/>
    </location>
</feature>
<dbReference type="AlphaFoldDB" id="A0AAX4H5A3"/>
<feature type="transmembrane region" description="Helical" evidence="7">
    <location>
        <begin position="683"/>
        <end position="707"/>
    </location>
</feature>
<reference evidence="10 11" key="1">
    <citation type="submission" date="2023-10" db="EMBL/GenBank/DDBJ databases">
        <title>Draft Genome Sequence of Candida saopaulonensis from a very Premature Infant with Sepsis.</title>
        <authorList>
            <person name="Ning Y."/>
            <person name="Dai R."/>
            <person name="Xiao M."/>
            <person name="Xu Y."/>
            <person name="Yan Q."/>
            <person name="Zhang L."/>
        </authorList>
    </citation>
    <scope>NUCLEOTIDE SEQUENCE [LARGE SCALE GENOMIC DNA]</scope>
    <source>
        <strain evidence="10 11">19XY460</strain>
    </source>
</reference>
<dbReference type="CDD" id="cd14475">
    <property type="entry name" value="SPX_SYG1_like"/>
    <property type="match status" value="1"/>
</dbReference>
<feature type="compositionally biased region" description="Polar residues" evidence="6">
    <location>
        <begin position="268"/>
        <end position="279"/>
    </location>
</feature>
<keyword evidence="11" id="KW-1185">Reference proteome</keyword>
<proteinExistence type="inferred from homology"/>
<evidence type="ECO:0000313" key="10">
    <source>
        <dbReference type="EMBL" id="WPK23674.1"/>
    </source>
</evidence>
<evidence type="ECO:0000259" key="8">
    <source>
        <dbReference type="PROSITE" id="PS51380"/>
    </source>
</evidence>
<accession>A0AAX4H5A3</accession>
<feature type="transmembrane region" description="Helical" evidence="7">
    <location>
        <begin position="406"/>
        <end position="433"/>
    </location>
</feature>
<dbReference type="EMBL" id="CP138894">
    <property type="protein sequence ID" value="WPK23674.1"/>
    <property type="molecule type" value="Genomic_DNA"/>
</dbReference>
<evidence type="ECO:0000256" key="6">
    <source>
        <dbReference type="SAM" id="MobiDB-lite"/>
    </source>
</evidence>
<feature type="region of interest" description="Disordered" evidence="6">
    <location>
        <begin position="824"/>
        <end position="865"/>
    </location>
</feature>
<dbReference type="InterPro" id="IPR004342">
    <property type="entry name" value="EXS_C"/>
</dbReference>
<feature type="compositionally biased region" description="Polar residues" evidence="6">
    <location>
        <begin position="844"/>
        <end position="853"/>
    </location>
</feature>
<dbReference type="PANTHER" id="PTHR10783:SF103">
    <property type="entry name" value="SOLUTE CARRIER FAMILY 53 MEMBER 1"/>
    <property type="match status" value="1"/>
</dbReference>
<feature type="transmembrane region" description="Helical" evidence="7">
    <location>
        <begin position="453"/>
        <end position="474"/>
    </location>
</feature>
<feature type="region of interest" description="Disordered" evidence="6">
    <location>
        <begin position="894"/>
        <end position="918"/>
    </location>
</feature>
<name>A0AAX4H5A3_9ASCO</name>
<evidence type="ECO:0000256" key="2">
    <source>
        <dbReference type="ARBA" id="ARBA00009665"/>
    </source>
</evidence>
<evidence type="ECO:0000313" key="11">
    <source>
        <dbReference type="Proteomes" id="UP001338582"/>
    </source>
</evidence>
<dbReference type="RefSeq" id="XP_062876060.1">
    <property type="nucleotide sequence ID" value="XM_063019990.1"/>
</dbReference>
<feature type="region of interest" description="Disordered" evidence="6">
    <location>
        <begin position="235"/>
        <end position="279"/>
    </location>
</feature>
<feature type="transmembrane region" description="Helical" evidence="7">
    <location>
        <begin position="658"/>
        <end position="676"/>
    </location>
</feature>
<sequence length="918" mass="106632">MKFGESLSEGLVPEWENQYVDYKTGKKLIKKYTLLQLEFERGNVVDTTPLLEPISEVEQPDYFILNHKKHGQESQGTPQTPREDGLGSLGRRLLIFQFSTFRQRSLRKEDVAEEGAKFLQWLEDELTMVNNFYKSKERDVYHRFLILEDQFAQLKEQKIELLRGVKLNSTSHVAKDTAGIVNSKLSRFASKILLDRIWKHELPSLPSMTFLDNFRSKDNSQSGDVVLRSASKKEGFDPNYQENRIRNGESFNDSEVESDSADSFDKSAPSSTQMAASTSEQFRMSRKRDFVANKLFEVPYYYAKKVLKDALIEHYRSVALVRSYRTMNRTALRKITKKFDKASGSSISASFMKKVDNSYFQTSSVLEQILSRVEDLYLSVYGTQSDTKKHGLEKLKSATLAMQPRLYHGATFVSGIFLGFSVPLVALVIYIFIDKYHFKHMVNQKYLGQLWAGFLMMNLAMILVGINFFTYTEFKINYKFIFEFNLANALDYRQFLVLPSALFGFLGFCAWFSWLNFWPDKFPGKDWPLVFLAVFLIGFLWPGNQLYPASRKWLQIALWRILWSGFYPVEFRDFYLGDILCSLTYSLSNLPYFICLYGIKWRHYLGLDVIPDSTKYCGSGYSRSMGFFSALPSIWRFLQCLRRYMDTGDLFPHLANMTKYLAGCLYYCFLSLWRIHNTDYYRALFITFASVNSTFTTAWDIIMDWSLLQPGSKHFLLRDELFYERPIYYYFAMLNDVCLRFAWVVYIAIPGQLQQLALTSFFLALAELFRRFIWMFFRVENEHRTNVTLFRASRESPLPYHMTRRVENAIDRLVDIRYKELDEPSEEVGSSTPSKVPAGKLSRRTSTYNQASAHQDLEAGAERPAVSNRSTFGAISAAFNKAHIKDFQRRKFSVAGIDSDEEEGMDDDIRPLKPSSSQ</sequence>
<evidence type="ECO:0000256" key="1">
    <source>
        <dbReference type="ARBA" id="ARBA00004141"/>
    </source>
</evidence>
<feature type="transmembrane region" description="Helical" evidence="7">
    <location>
        <begin position="495"/>
        <end position="515"/>
    </location>
</feature>
<dbReference type="GO" id="GO:0005794">
    <property type="term" value="C:Golgi apparatus"/>
    <property type="evidence" value="ECO:0007669"/>
    <property type="project" value="TreeGrafter"/>
</dbReference>
<dbReference type="PANTHER" id="PTHR10783">
    <property type="entry name" value="XENOTROPIC AND POLYTROPIC RETROVIRUS RECEPTOR 1-RELATED"/>
    <property type="match status" value="1"/>
</dbReference>
<comment type="subcellular location">
    <subcellularLocation>
        <location evidence="1">Membrane</location>
        <topology evidence="1">Multi-pass membrane protein</topology>
    </subcellularLocation>
</comment>
<keyword evidence="4 7" id="KW-1133">Transmembrane helix</keyword>
<feature type="transmembrane region" description="Helical" evidence="7">
    <location>
        <begin position="756"/>
        <end position="777"/>
    </location>
</feature>
<dbReference type="GO" id="GO:0005886">
    <property type="term" value="C:plasma membrane"/>
    <property type="evidence" value="ECO:0007669"/>
    <property type="project" value="TreeGrafter"/>
</dbReference>
<gene>
    <name evidence="10" type="ORF">PUMCH_000916</name>
</gene>
<dbReference type="Pfam" id="PF03105">
    <property type="entry name" value="SPX"/>
    <property type="match status" value="1"/>
</dbReference>
<dbReference type="KEGG" id="asau:88171984"/>
<evidence type="ECO:0000256" key="3">
    <source>
        <dbReference type="ARBA" id="ARBA00022692"/>
    </source>
</evidence>